<dbReference type="AlphaFoldDB" id="A0A6A4W4E4"/>
<keyword evidence="7 21" id="KW-0378">Hydrolase</keyword>
<dbReference type="Pfam" id="PF01532">
    <property type="entry name" value="Glyco_hydro_47"/>
    <property type="match status" value="1"/>
</dbReference>
<evidence type="ECO:0000256" key="14">
    <source>
        <dbReference type="ARBA" id="ARBA00023295"/>
    </source>
</evidence>
<dbReference type="PANTHER" id="PTHR11742:SF55">
    <property type="entry name" value="ENDOPLASMIC RETICULUM MANNOSYL-OLIGOSACCHARIDE 1,2-ALPHA-MANNOSIDASE"/>
    <property type="match status" value="1"/>
</dbReference>
<evidence type="ECO:0000256" key="17">
    <source>
        <dbReference type="ARBA" id="ARBA00053655"/>
    </source>
</evidence>
<dbReference type="Proteomes" id="UP000440578">
    <property type="component" value="Unassembled WGS sequence"/>
</dbReference>
<dbReference type="SUPFAM" id="SSF48225">
    <property type="entry name" value="Seven-hairpin glycosidases"/>
    <property type="match status" value="1"/>
</dbReference>
<feature type="compositionally biased region" description="Pro residues" evidence="22">
    <location>
        <begin position="178"/>
        <end position="191"/>
    </location>
</feature>
<organism evidence="24 25">
    <name type="scientific">Amphibalanus amphitrite</name>
    <name type="common">Striped barnacle</name>
    <name type="synonym">Balanus amphitrite</name>
    <dbReference type="NCBI Taxonomy" id="1232801"/>
    <lineage>
        <taxon>Eukaryota</taxon>
        <taxon>Metazoa</taxon>
        <taxon>Ecdysozoa</taxon>
        <taxon>Arthropoda</taxon>
        <taxon>Crustacea</taxon>
        <taxon>Multicrustacea</taxon>
        <taxon>Cirripedia</taxon>
        <taxon>Thoracica</taxon>
        <taxon>Thoracicalcarea</taxon>
        <taxon>Balanomorpha</taxon>
        <taxon>Balanoidea</taxon>
        <taxon>Balanidae</taxon>
        <taxon>Amphibalaninae</taxon>
        <taxon>Amphibalanus</taxon>
    </lineage>
</organism>
<evidence type="ECO:0000256" key="23">
    <source>
        <dbReference type="SAM" id="Phobius"/>
    </source>
</evidence>
<dbReference type="FunFam" id="1.50.10.10:FF:000010">
    <property type="entry name" value="alpha-1,2-Mannosidase"/>
    <property type="match status" value="1"/>
</dbReference>
<dbReference type="InterPro" id="IPR036026">
    <property type="entry name" value="Seven-hairpin_glycosidases"/>
</dbReference>
<dbReference type="InterPro" id="IPR012341">
    <property type="entry name" value="6hp_glycosidase-like_sf"/>
</dbReference>
<dbReference type="GO" id="GO:0034976">
    <property type="term" value="P:response to endoplasmic reticulum stress"/>
    <property type="evidence" value="ECO:0007669"/>
    <property type="project" value="UniProtKB-ARBA"/>
</dbReference>
<gene>
    <name evidence="24" type="primary">MAN1B1</name>
    <name evidence="24" type="ORF">FJT64_005831</name>
</gene>
<dbReference type="GO" id="GO:0010498">
    <property type="term" value="P:proteasomal protein catabolic process"/>
    <property type="evidence" value="ECO:0007669"/>
    <property type="project" value="UniProtKB-ARBA"/>
</dbReference>
<evidence type="ECO:0000256" key="13">
    <source>
        <dbReference type="ARBA" id="ARBA00023157"/>
    </source>
</evidence>
<dbReference type="GO" id="GO:0004571">
    <property type="term" value="F:mannosyl-oligosaccharide 1,2-alpha-mannosidase activity"/>
    <property type="evidence" value="ECO:0007669"/>
    <property type="project" value="UniProtKB-EC"/>
</dbReference>
<name>A0A6A4W4E4_AMPAM</name>
<evidence type="ECO:0000256" key="6">
    <source>
        <dbReference type="ARBA" id="ARBA00022723"/>
    </source>
</evidence>
<feature type="disulfide bond" evidence="20">
    <location>
        <begin position="487"/>
        <end position="516"/>
    </location>
</feature>
<evidence type="ECO:0000256" key="2">
    <source>
        <dbReference type="ARBA" id="ARBA00004648"/>
    </source>
</evidence>
<evidence type="ECO:0000256" key="16">
    <source>
        <dbReference type="ARBA" id="ARBA00048605"/>
    </source>
</evidence>
<dbReference type="GO" id="GO:0005509">
    <property type="term" value="F:calcium ion binding"/>
    <property type="evidence" value="ECO:0007669"/>
    <property type="project" value="InterPro"/>
</dbReference>
<comment type="catalytic activity">
    <reaction evidence="15">
        <text>N(4)-(alpha-D-Man-(1-&gt;2)-alpha-D-Man-(1-&gt;2)-alpha-D-Man-(1-&gt;3)-[alpha-D-Man-(1-&gt;3)-[alpha-D-Man-(1-&gt;2)-alpha-D-Man-(1-&gt;6)]-alpha-D-Man-(1-&gt;6)]-beta-D-Man-(1-&gt;4)-beta-D-GlcNAc-(1-&gt;4)-beta-D-GlcNAc)-L-asparaginyl-[protein] (N-glucan mannose isomer 8A1,2,3B1,3) + 3 H2O = N(4)-(alpha-D-Man-(1-&gt;3)-[alpha-D-Man-(1-&gt;3)-[alpha-D-Man-(1-&gt;6)]-alpha-D-Man-(1-&gt;6)]-beta-D-Man-(1-&gt;4)-beta-D-GlcNAc-(1-&gt;4)-beta-D-GlcNAc)-L-asparaginyl-[protein] (N-glucan mannose isomer 5A1,2) + 3 beta-D-mannose</text>
        <dbReference type="Rhea" id="RHEA:56028"/>
        <dbReference type="Rhea" id="RHEA-COMP:14358"/>
        <dbReference type="Rhea" id="RHEA-COMP:14367"/>
        <dbReference type="ChEBI" id="CHEBI:15377"/>
        <dbReference type="ChEBI" id="CHEBI:28563"/>
        <dbReference type="ChEBI" id="CHEBI:59087"/>
        <dbReference type="ChEBI" id="CHEBI:60628"/>
        <dbReference type="EC" id="3.2.1.113"/>
    </reaction>
</comment>
<dbReference type="EMBL" id="VIIS01001538">
    <property type="protein sequence ID" value="KAF0296741.1"/>
    <property type="molecule type" value="Genomic_DNA"/>
</dbReference>
<keyword evidence="5 23" id="KW-0812">Transmembrane</keyword>
<comment type="caution">
    <text evidence="24">The sequence shown here is derived from an EMBL/GenBank/DDBJ whole genome shotgun (WGS) entry which is preliminary data.</text>
</comment>
<evidence type="ECO:0000256" key="12">
    <source>
        <dbReference type="ARBA" id="ARBA00023136"/>
    </source>
</evidence>
<keyword evidence="8" id="KW-0256">Endoplasmic reticulum</keyword>
<dbReference type="PRINTS" id="PR00747">
    <property type="entry name" value="GLYHDRLASE47"/>
</dbReference>
<comment type="function">
    <text evidence="17">Involved in glycoprotein quality control targeting of misfolded glycoproteins for degradation. It primarily trims a single alpha-1,2-linked mannose residue from Man(9)GlcNAc(2) to produce Man(8)GlcNAc(2), but at high enzyme concentrations, as found in the ER quality control compartment (ERQC), it further trims the carbohydrates to Man(5-6)GlcNAc(2).</text>
</comment>
<feature type="active site" evidence="18">
    <location>
        <position position="421"/>
    </location>
</feature>
<evidence type="ECO:0000256" key="22">
    <source>
        <dbReference type="SAM" id="MobiDB-lite"/>
    </source>
</evidence>
<dbReference type="InterPro" id="IPR001382">
    <property type="entry name" value="Glyco_hydro_47"/>
</dbReference>
<protein>
    <recommendedName>
        <fullName evidence="21">alpha-1,2-Mannosidase</fullName>
        <ecNumber evidence="21">3.2.1.-</ecNumber>
    </recommendedName>
</protein>
<feature type="active site" description="Proton donor" evidence="18">
    <location>
        <position position="530"/>
    </location>
</feature>
<evidence type="ECO:0000256" key="18">
    <source>
        <dbReference type="PIRSR" id="PIRSR601382-1"/>
    </source>
</evidence>
<keyword evidence="13 20" id="KW-1015">Disulfide bond</keyword>
<feature type="active site" description="Proton donor" evidence="18">
    <location>
        <position position="289"/>
    </location>
</feature>
<evidence type="ECO:0000256" key="10">
    <source>
        <dbReference type="ARBA" id="ARBA00022968"/>
    </source>
</evidence>
<proteinExistence type="inferred from homology"/>
<evidence type="ECO:0000256" key="3">
    <source>
        <dbReference type="ARBA" id="ARBA00004922"/>
    </source>
</evidence>
<comment type="catalytic activity">
    <reaction evidence="16">
        <text>N(4)-(alpha-D-Man-(1-&gt;2)-alpha-D-Man-(1-&gt;2)-alpha-D-Man-(1-&gt;3)-[alpha-D-Man-(1-&gt;2)-alpha-D-Man-(1-&gt;3)-[alpha-D-Man-(1-&gt;2)-alpha-D-Man-(1-&gt;6)]-alpha-D-Man-(1-&gt;6)]-beta-D-Man-(1-&gt;4)-beta-D-GlcNAc-(1-&gt;4)-beta-D-GlcNAc)-L-asparaginyl-[protein] (N-glucan mannose isomer 9A1,2,3B1,2,3) + 4 H2O = N(4)-(alpha-D-Man-(1-&gt;3)-[alpha-D-Man-(1-&gt;3)-[alpha-D-Man-(1-&gt;6)]-alpha-D-Man-(1-&gt;6)]-beta-D-Man-(1-&gt;4)-beta-D-GlcNAc-(1-&gt;4)-beta-D-GlcNAc)-L-asparaginyl-[protein] (N-glucan mannose isomer 5A1,2) + 4 beta-D-mannose</text>
        <dbReference type="Rhea" id="RHEA:56008"/>
        <dbReference type="Rhea" id="RHEA-COMP:14356"/>
        <dbReference type="Rhea" id="RHEA-COMP:14367"/>
        <dbReference type="ChEBI" id="CHEBI:15377"/>
        <dbReference type="ChEBI" id="CHEBI:28563"/>
        <dbReference type="ChEBI" id="CHEBI:59087"/>
        <dbReference type="ChEBI" id="CHEBI:139493"/>
        <dbReference type="EC" id="3.2.1.113"/>
    </reaction>
</comment>
<reference evidence="24 25" key="1">
    <citation type="submission" date="2019-07" db="EMBL/GenBank/DDBJ databases">
        <title>Draft genome assembly of a fouling barnacle, Amphibalanus amphitrite (Darwin, 1854): The first reference genome for Thecostraca.</title>
        <authorList>
            <person name="Kim W."/>
        </authorList>
    </citation>
    <scope>NUCLEOTIDE SEQUENCE [LARGE SCALE GENOMIC DNA]</scope>
    <source>
        <strain evidence="24">SNU_AA5</strain>
        <tissue evidence="24">Soma without cirri and trophi</tissue>
    </source>
</reference>
<keyword evidence="12 23" id="KW-0472">Membrane</keyword>
<keyword evidence="6 19" id="KW-0479">Metal-binding</keyword>
<dbReference type="OrthoDB" id="8118055at2759"/>
<feature type="region of interest" description="Disordered" evidence="22">
    <location>
        <begin position="147"/>
        <end position="203"/>
    </location>
</feature>
<evidence type="ECO:0000256" key="4">
    <source>
        <dbReference type="ARBA" id="ARBA00007658"/>
    </source>
</evidence>
<keyword evidence="14 21" id="KW-0326">Glycosidase</keyword>
<keyword evidence="11 23" id="KW-1133">Transmembrane helix</keyword>
<keyword evidence="10" id="KW-0735">Signal-anchor</keyword>
<feature type="active site" evidence="18">
    <location>
        <position position="558"/>
    </location>
</feature>
<dbReference type="GO" id="GO:0005789">
    <property type="term" value="C:endoplasmic reticulum membrane"/>
    <property type="evidence" value="ECO:0007669"/>
    <property type="project" value="UniProtKB-SubCell"/>
</dbReference>
<evidence type="ECO:0000256" key="1">
    <source>
        <dbReference type="ARBA" id="ARBA00001913"/>
    </source>
</evidence>
<feature type="region of interest" description="Disordered" evidence="22">
    <location>
        <begin position="65"/>
        <end position="94"/>
    </location>
</feature>
<dbReference type="PANTHER" id="PTHR11742">
    <property type="entry name" value="MANNOSYL-OLIGOSACCHARIDE ALPHA-1,2-MANNOSIDASE-RELATED"/>
    <property type="match status" value="1"/>
</dbReference>
<evidence type="ECO:0000313" key="24">
    <source>
        <dbReference type="EMBL" id="KAF0296741.1"/>
    </source>
</evidence>
<evidence type="ECO:0000256" key="9">
    <source>
        <dbReference type="ARBA" id="ARBA00022837"/>
    </source>
</evidence>
<comment type="pathway">
    <text evidence="3">Protein modification; protein glycosylation.</text>
</comment>
<dbReference type="InterPro" id="IPR050749">
    <property type="entry name" value="Glycosyl_Hydrolase_47"/>
</dbReference>
<sequence>MADFAMQVSELPLLGAAKAGSTGRSLWRRWNRLSRLQRNIITIVLGITIFCVVFLIFNDHSSNTLQSSTSESSAGQRLEAAPAEAPAAAGPRQGGVEVRRVIGRPAAPGQHHGGANIEHRLEETLDGAGNKVQRVNKLVHLHHVDKIGEDLGDDDPSGVRNPPDPDRDPEPEQDPGPDPDSGPAQPEPLIPPRAKRAPVQFPGPTNVRQRAVVSAFQHAWTAYTNYAWGHDHLKPISQTAHDWFGLGLTLIDSLDTMYIMDLKKEFAEARDWVADHLSLDVSDYVNVFETTIRVLGGLLSAHHLSQDDVFLKKAVDLGDRLLPAFNTPSGIPYSDVNLHTLKARGPAWNPDSSTAEVATLQLEFNQLSHVSGDRRYSDRAMAVSNHISGLPKKEGLVPIYISTKDGQFRQYSVVTMGARGDSYYEYLIKQYAQLGLPLAHLRNDFNASVQGIQHLLVKKSKPGDLTFLAELMSGGKNIKPKMDHLACFLPGTLALSVRLGLPPSYMKLAEELMYTCYLTYSRQATGLAPEITYFNMNPDSTTDFYVKPLDAHSLLRPETLESLWYLYHLTGNRTYQDWGWNIFQAFEKYARVPTGGYTSIGDVRNPDNLNPRDSMESFFLGETLKYLYLLFSDDQSSLNLNDYVFNTEAHPLPVLRRPPAPPPRAPLAAAPPVAAGAGHDYI</sequence>
<keyword evidence="25" id="KW-1185">Reference proteome</keyword>
<comment type="similarity">
    <text evidence="4 21">Belongs to the glycosyl hydrolase 47 family.</text>
</comment>
<dbReference type="Gene3D" id="1.50.10.10">
    <property type="match status" value="1"/>
</dbReference>
<feature type="compositionally biased region" description="Low complexity" evidence="22">
    <location>
        <begin position="65"/>
        <end position="89"/>
    </location>
</feature>
<feature type="transmembrane region" description="Helical" evidence="23">
    <location>
        <begin position="39"/>
        <end position="57"/>
    </location>
</feature>
<comment type="subcellular location">
    <subcellularLocation>
        <location evidence="2">Endoplasmic reticulum membrane</location>
        <topology evidence="2">Single-pass type II membrane protein</topology>
    </subcellularLocation>
</comment>
<evidence type="ECO:0000256" key="11">
    <source>
        <dbReference type="ARBA" id="ARBA00022989"/>
    </source>
</evidence>
<dbReference type="EC" id="3.2.1.-" evidence="21"/>
<evidence type="ECO:0000256" key="5">
    <source>
        <dbReference type="ARBA" id="ARBA00022692"/>
    </source>
</evidence>
<accession>A0A6A4W4E4</accession>
<evidence type="ECO:0000256" key="20">
    <source>
        <dbReference type="PIRSR" id="PIRSR601382-3"/>
    </source>
</evidence>
<keyword evidence="9 19" id="KW-0106">Calcium</keyword>
<evidence type="ECO:0000313" key="25">
    <source>
        <dbReference type="Proteomes" id="UP000440578"/>
    </source>
</evidence>
<evidence type="ECO:0000256" key="8">
    <source>
        <dbReference type="ARBA" id="ARBA00022824"/>
    </source>
</evidence>
<comment type="cofactor">
    <cofactor evidence="1 19">
        <name>Ca(2+)</name>
        <dbReference type="ChEBI" id="CHEBI:29108"/>
    </cofactor>
</comment>
<evidence type="ECO:0000256" key="7">
    <source>
        <dbReference type="ARBA" id="ARBA00022801"/>
    </source>
</evidence>
<evidence type="ECO:0000256" key="15">
    <source>
        <dbReference type="ARBA" id="ARBA00047669"/>
    </source>
</evidence>
<evidence type="ECO:0000256" key="19">
    <source>
        <dbReference type="PIRSR" id="PIRSR601382-2"/>
    </source>
</evidence>
<evidence type="ECO:0000256" key="21">
    <source>
        <dbReference type="RuleBase" id="RU361193"/>
    </source>
</evidence>
<dbReference type="GO" id="GO:0005975">
    <property type="term" value="P:carbohydrate metabolic process"/>
    <property type="evidence" value="ECO:0007669"/>
    <property type="project" value="InterPro"/>
</dbReference>
<feature type="binding site" evidence="19">
    <location>
        <position position="647"/>
    </location>
    <ligand>
        <name>Ca(2+)</name>
        <dbReference type="ChEBI" id="CHEBI:29108"/>
    </ligand>
</feature>